<keyword evidence="3" id="KW-1185">Reference proteome</keyword>
<proteinExistence type="predicted"/>
<protein>
    <submittedName>
        <fullName evidence="2">Uncharacterized protein</fullName>
    </submittedName>
</protein>
<dbReference type="Proteomes" id="UP000184471">
    <property type="component" value="Unassembled WGS sequence"/>
</dbReference>
<reference evidence="2 3" key="1">
    <citation type="submission" date="2016-11" db="EMBL/GenBank/DDBJ databases">
        <authorList>
            <person name="Jaros S."/>
            <person name="Januszkiewicz K."/>
            <person name="Wedrychowicz H."/>
        </authorList>
    </citation>
    <scope>NUCLEOTIDE SEQUENCE [LARGE SCALE GENOMIC DNA]</scope>
    <source>
        <strain evidence="2 3">DSM 45408</strain>
    </source>
</reference>
<feature type="compositionally biased region" description="Low complexity" evidence="1">
    <location>
        <begin position="19"/>
        <end position="32"/>
    </location>
</feature>
<accession>A0A1M5G5K8</accession>
<evidence type="ECO:0000313" key="2">
    <source>
        <dbReference type="EMBL" id="SHF98712.1"/>
    </source>
</evidence>
<dbReference type="STRING" id="1070870.SAMN05444351_1547"/>
<sequence length="283" mass="29490">MAVAIPLLAAGALVVALTGPGGAPSAATASPPVASPPVGAPVSGTPSGGVQVDPDVLAQGEPHVEPDGEVTGWTTDPAFLVSPGDTQDAVEAVLDAADRMVRVEESGRELEVWESSDAYTAPWTGVYRTGQGLVVAVDTEGYLARAHGEGLVAVLVDSLSARGVSASVSAAPEVVETDEPIERPAPPARDRSADLTFVWRPVGTWTTTGVPYTESEYWCADGRWTRDRSEAASFQGRAPEGLVDSLRAQPQPERTGEVTTIILPADPAYEPLPLPPEEIRAPR</sequence>
<evidence type="ECO:0000313" key="3">
    <source>
        <dbReference type="Proteomes" id="UP000184471"/>
    </source>
</evidence>
<dbReference type="AlphaFoldDB" id="A0A1M5G5K8"/>
<organism evidence="2 3">
    <name type="scientific">Geodermatophilus nigrescens</name>
    <dbReference type="NCBI Taxonomy" id="1070870"/>
    <lineage>
        <taxon>Bacteria</taxon>
        <taxon>Bacillati</taxon>
        <taxon>Actinomycetota</taxon>
        <taxon>Actinomycetes</taxon>
        <taxon>Geodermatophilales</taxon>
        <taxon>Geodermatophilaceae</taxon>
        <taxon>Geodermatophilus</taxon>
    </lineage>
</organism>
<feature type="region of interest" description="Disordered" evidence="1">
    <location>
        <begin position="19"/>
        <end position="74"/>
    </location>
</feature>
<name>A0A1M5G5K8_9ACTN</name>
<evidence type="ECO:0000256" key="1">
    <source>
        <dbReference type="SAM" id="MobiDB-lite"/>
    </source>
</evidence>
<dbReference type="EMBL" id="FQVX01000001">
    <property type="protein sequence ID" value="SHF98712.1"/>
    <property type="molecule type" value="Genomic_DNA"/>
</dbReference>
<gene>
    <name evidence="2" type="ORF">SAMN05444351_1547</name>
</gene>